<dbReference type="InterPro" id="IPR011009">
    <property type="entry name" value="Kinase-like_dom_sf"/>
</dbReference>
<dbReference type="OMA" id="WHHEPAS"/>
<dbReference type="InterPro" id="IPR008266">
    <property type="entry name" value="Tyr_kinase_AS"/>
</dbReference>
<dbReference type="HOGENOM" id="CLU_000288_7_18_1"/>
<evidence type="ECO:0000313" key="6">
    <source>
        <dbReference type="EMBL" id="EIN05023.1"/>
    </source>
</evidence>
<dbReference type="AlphaFoldDB" id="R7S476"/>
<dbReference type="Proteomes" id="UP000054196">
    <property type="component" value="Unassembled WGS sequence"/>
</dbReference>
<dbReference type="RefSeq" id="XP_007387946.1">
    <property type="nucleotide sequence ID" value="XM_007387884.1"/>
</dbReference>
<keyword evidence="3 6" id="KW-0418">Kinase</keyword>
<proteinExistence type="predicted"/>
<dbReference type="eggNOG" id="KOG0192">
    <property type="taxonomic scope" value="Eukaryota"/>
</dbReference>
<organism evidence="6 7">
    <name type="scientific">Punctularia strigosozonata (strain HHB-11173)</name>
    <name type="common">White-rot fungus</name>
    <dbReference type="NCBI Taxonomy" id="741275"/>
    <lineage>
        <taxon>Eukaryota</taxon>
        <taxon>Fungi</taxon>
        <taxon>Dikarya</taxon>
        <taxon>Basidiomycota</taxon>
        <taxon>Agaricomycotina</taxon>
        <taxon>Agaricomycetes</taxon>
        <taxon>Corticiales</taxon>
        <taxon>Punctulariaceae</taxon>
        <taxon>Punctularia</taxon>
    </lineage>
</organism>
<dbReference type="GO" id="GO:0004674">
    <property type="term" value="F:protein serine/threonine kinase activity"/>
    <property type="evidence" value="ECO:0007669"/>
    <property type="project" value="TreeGrafter"/>
</dbReference>
<feature type="non-terminal residue" evidence="6">
    <location>
        <position position="1"/>
    </location>
</feature>
<dbReference type="PROSITE" id="PS00109">
    <property type="entry name" value="PROTEIN_KINASE_TYR"/>
    <property type="match status" value="1"/>
</dbReference>
<feature type="non-terminal residue" evidence="6">
    <location>
        <position position="215"/>
    </location>
</feature>
<dbReference type="PANTHER" id="PTHR44329:SF288">
    <property type="entry name" value="MITOGEN-ACTIVATED PROTEIN KINASE KINASE KINASE 20"/>
    <property type="match status" value="1"/>
</dbReference>
<protein>
    <submittedName>
        <fullName evidence="6">Kinase-like protein</fullName>
    </submittedName>
</protein>
<dbReference type="EMBL" id="JH687552">
    <property type="protein sequence ID" value="EIN05023.1"/>
    <property type="molecule type" value="Genomic_DNA"/>
</dbReference>
<dbReference type="InterPro" id="IPR051681">
    <property type="entry name" value="Ser/Thr_Kinases-Pseudokinases"/>
</dbReference>
<evidence type="ECO:0000256" key="1">
    <source>
        <dbReference type="ARBA" id="ARBA00022679"/>
    </source>
</evidence>
<accession>R7S476</accession>
<keyword evidence="7" id="KW-1185">Reference proteome</keyword>
<dbReference type="Gene3D" id="1.10.510.10">
    <property type="entry name" value="Transferase(Phosphotransferase) domain 1"/>
    <property type="match status" value="1"/>
</dbReference>
<dbReference type="OrthoDB" id="4062651at2759"/>
<dbReference type="GO" id="GO:0005524">
    <property type="term" value="F:ATP binding"/>
    <property type="evidence" value="ECO:0007669"/>
    <property type="project" value="UniProtKB-KW"/>
</dbReference>
<gene>
    <name evidence="6" type="ORF">PUNSTDRAFT_28912</name>
</gene>
<dbReference type="SUPFAM" id="SSF56112">
    <property type="entry name" value="Protein kinase-like (PK-like)"/>
    <property type="match status" value="1"/>
</dbReference>
<keyword evidence="1" id="KW-0808">Transferase</keyword>
<evidence type="ECO:0000256" key="3">
    <source>
        <dbReference type="ARBA" id="ARBA00022777"/>
    </source>
</evidence>
<dbReference type="InterPro" id="IPR001245">
    <property type="entry name" value="Ser-Thr/Tyr_kinase_cat_dom"/>
</dbReference>
<evidence type="ECO:0000259" key="5">
    <source>
        <dbReference type="PROSITE" id="PS50011"/>
    </source>
</evidence>
<name>R7S476_PUNST</name>
<dbReference type="PANTHER" id="PTHR44329">
    <property type="entry name" value="SERINE/THREONINE-PROTEIN KINASE TNNI3K-RELATED"/>
    <property type="match status" value="1"/>
</dbReference>
<reference evidence="7" key="1">
    <citation type="journal article" date="2012" name="Science">
        <title>The Paleozoic origin of enzymatic lignin decomposition reconstructed from 31 fungal genomes.</title>
        <authorList>
            <person name="Floudas D."/>
            <person name="Binder M."/>
            <person name="Riley R."/>
            <person name="Barry K."/>
            <person name="Blanchette R.A."/>
            <person name="Henrissat B."/>
            <person name="Martinez A.T."/>
            <person name="Otillar R."/>
            <person name="Spatafora J.W."/>
            <person name="Yadav J.S."/>
            <person name="Aerts A."/>
            <person name="Benoit I."/>
            <person name="Boyd A."/>
            <person name="Carlson A."/>
            <person name="Copeland A."/>
            <person name="Coutinho P.M."/>
            <person name="de Vries R.P."/>
            <person name="Ferreira P."/>
            <person name="Findley K."/>
            <person name="Foster B."/>
            <person name="Gaskell J."/>
            <person name="Glotzer D."/>
            <person name="Gorecki P."/>
            <person name="Heitman J."/>
            <person name="Hesse C."/>
            <person name="Hori C."/>
            <person name="Igarashi K."/>
            <person name="Jurgens J.A."/>
            <person name="Kallen N."/>
            <person name="Kersten P."/>
            <person name="Kohler A."/>
            <person name="Kuees U."/>
            <person name="Kumar T.K.A."/>
            <person name="Kuo A."/>
            <person name="LaButti K."/>
            <person name="Larrondo L.F."/>
            <person name="Lindquist E."/>
            <person name="Ling A."/>
            <person name="Lombard V."/>
            <person name="Lucas S."/>
            <person name="Lundell T."/>
            <person name="Martin R."/>
            <person name="McLaughlin D.J."/>
            <person name="Morgenstern I."/>
            <person name="Morin E."/>
            <person name="Murat C."/>
            <person name="Nagy L.G."/>
            <person name="Nolan M."/>
            <person name="Ohm R.A."/>
            <person name="Patyshakuliyeva A."/>
            <person name="Rokas A."/>
            <person name="Ruiz-Duenas F.J."/>
            <person name="Sabat G."/>
            <person name="Salamov A."/>
            <person name="Samejima M."/>
            <person name="Schmutz J."/>
            <person name="Slot J.C."/>
            <person name="St John F."/>
            <person name="Stenlid J."/>
            <person name="Sun H."/>
            <person name="Sun S."/>
            <person name="Syed K."/>
            <person name="Tsang A."/>
            <person name="Wiebenga A."/>
            <person name="Young D."/>
            <person name="Pisabarro A."/>
            <person name="Eastwood D.C."/>
            <person name="Martin F."/>
            <person name="Cullen D."/>
            <person name="Grigoriev I.V."/>
            <person name="Hibbett D.S."/>
        </authorList>
    </citation>
    <scope>NUCLEOTIDE SEQUENCE [LARGE SCALE GENOMIC DNA]</scope>
    <source>
        <strain evidence="7">HHB-11173 SS5</strain>
    </source>
</reference>
<dbReference type="PROSITE" id="PS50011">
    <property type="entry name" value="PROTEIN_KINASE_DOM"/>
    <property type="match status" value="1"/>
</dbReference>
<dbReference type="KEGG" id="psq:PUNSTDRAFT_28912"/>
<evidence type="ECO:0000313" key="7">
    <source>
        <dbReference type="Proteomes" id="UP000054196"/>
    </source>
</evidence>
<dbReference type="InterPro" id="IPR000719">
    <property type="entry name" value="Prot_kinase_dom"/>
</dbReference>
<sequence>LCREALSWRQLRHSRIVPFLGLDQDVHSPCICMVSPCMPGGNLLDLVKLLRCERLSNISMQLVDTLEGLRFLHSEGYIHGDLRAANVLLDADGHACLADFGLISFLEGADQSTMCGGNPRWMAPELVISDNFQRTRASDMYSFGCVCLEIITLQPPFPEMRIPSAIIRALMEGRRPIRPANKQCIVPVLHENLWKIVESCWNANPGDRPSASQAL</sequence>
<keyword evidence="2" id="KW-0547">Nucleotide-binding</keyword>
<dbReference type="GeneID" id="18882093"/>
<evidence type="ECO:0000256" key="2">
    <source>
        <dbReference type="ARBA" id="ARBA00022741"/>
    </source>
</evidence>
<dbReference type="Pfam" id="PF07714">
    <property type="entry name" value="PK_Tyr_Ser-Thr"/>
    <property type="match status" value="1"/>
</dbReference>
<evidence type="ECO:0000256" key="4">
    <source>
        <dbReference type="ARBA" id="ARBA00022840"/>
    </source>
</evidence>
<keyword evidence="4" id="KW-0067">ATP-binding</keyword>
<feature type="domain" description="Protein kinase" evidence="5">
    <location>
        <begin position="1"/>
        <end position="215"/>
    </location>
</feature>